<accession>A0A1J5J508</accession>
<evidence type="ECO:0000256" key="2">
    <source>
        <dbReference type="PIRSR" id="PIRSR640198-2"/>
    </source>
</evidence>
<evidence type="ECO:0000313" key="5">
    <source>
        <dbReference type="Proteomes" id="UP000183245"/>
    </source>
</evidence>
<dbReference type="PANTHER" id="PTHR13504">
    <property type="entry name" value="FIDO DOMAIN-CONTAINING PROTEIN DDB_G0283145"/>
    <property type="match status" value="1"/>
</dbReference>
<dbReference type="AlphaFoldDB" id="A0A1J5J508"/>
<dbReference type="GO" id="GO:0005524">
    <property type="term" value="F:ATP binding"/>
    <property type="evidence" value="ECO:0007669"/>
    <property type="project" value="UniProtKB-KW"/>
</dbReference>
<dbReference type="InterPro" id="IPR040198">
    <property type="entry name" value="Fido_containing"/>
</dbReference>
<dbReference type="STRING" id="1817892.AUK40_01315"/>
<comment type="caution">
    <text evidence="4">The sequence shown here is derived from an EMBL/GenBank/DDBJ whole genome shotgun (WGS) entry which is preliminary data.</text>
</comment>
<dbReference type="Pfam" id="PF02661">
    <property type="entry name" value="Fic"/>
    <property type="match status" value="1"/>
</dbReference>
<dbReference type="InterPro" id="IPR036597">
    <property type="entry name" value="Fido-like_dom_sf"/>
</dbReference>
<dbReference type="Gene3D" id="1.10.3290.10">
    <property type="entry name" value="Fido-like domain"/>
    <property type="match status" value="1"/>
</dbReference>
<feature type="binding site" evidence="2">
    <location>
        <begin position="260"/>
        <end position="267"/>
    </location>
    <ligand>
        <name>ATP</name>
        <dbReference type="ChEBI" id="CHEBI:30616"/>
    </ligand>
</feature>
<evidence type="ECO:0000313" key="4">
    <source>
        <dbReference type="EMBL" id="OIP98600.1"/>
    </source>
</evidence>
<gene>
    <name evidence="4" type="ORF">AUK40_01315</name>
</gene>
<dbReference type="InterPro" id="IPR003812">
    <property type="entry name" value="Fido"/>
</dbReference>
<reference evidence="4 5" key="1">
    <citation type="journal article" date="2016" name="Environ. Microbiol.">
        <title>Genomic resolution of a cold subsurface aquifer community provides metabolic insights for novel microbes adapted to high CO concentrations.</title>
        <authorList>
            <person name="Probst A.J."/>
            <person name="Castelle C.J."/>
            <person name="Singh A."/>
            <person name="Brown C.T."/>
            <person name="Anantharaman K."/>
            <person name="Sharon I."/>
            <person name="Hug L.A."/>
            <person name="Burstein D."/>
            <person name="Emerson J.B."/>
            <person name="Thomas B.C."/>
            <person name="Banfield J.F."/>
        </authorList>
    </citation>
    <scope>NUCLEOTIDE SEQUENCE [LARGE SCALE GENOMIC DNA]</scope>
    <source>
        <strain evidence="4">CG2_30_54_11</strain>
    </source>
</reference>
<proteinExistence type="predicted"/>
<name>A0A1J5J508_9BACT</name>
<feature type="active site" evidence="1">
    <location>
        <position position="256"/>
    </location>
</feature>
<evidence type="ECO:0000256" key="1">
    <source>
        <dbReference type="PIRSR" id="PIRSR640198-1"/>
    </source>
</evidence>
<protein>
    <recommendedName>
        <fullName evidence="3">Fido domain-containing protein</fullName>
    </recommendedName>
</protein>
<dbReference type="PANTHER" id="PTHR13504:SF38">
    <property type="entry name" value="FIDO DOMAIN-CONTAINING PROTEIN"/>
    <property type="match status" value="1"/>
</dbReference>
<sequence>MLEQAVASGEMASCIRSAQASYHGWDTFKYHTPPAGFSIEQAWAYLKFVRSSHRTDTPVLAVNGETFWYSLTSGMHQSLSAIDAQMGSIAHFPASYTDHKKQAEIRLSSIREEAIASSQMEGANTSRKVAKDILLKNSRPHNTSEQMIVNNYQVMQKLMSLKDADLDLRMLLDIQKELTEKTLADEQDSGALRAGDDIHVVNGITGEIVHSPPQREVLEQELQKLFKYANADPDGGGAAHPIITASILHFWLAYLHPFADGNGRTARAVFYWYLLRHGYWLFQFLAVSRVIKKTKRQYEATFVYSETDENDLTYFLHYALKVIGRSIDDLAAYQKKKSEQGDTLRDLQKHLNTLNERQIQLLKYFSTHAEAVVDIATHRTRHQVVYQTARTDLLELAELGYLTVVRNKRKFEFVPVLGRIRVLFRSDHG</sequence>
<dbReference type="SUPFAM" id="SSF140931">
    <property type="entry name" value="Fic-like"/>
    <property type="match status" value="1"/>
</dbReference>
<feature type="domain" description="Fido" evidence="3">
    <location>
        <begin position="166"/>
        <end position="321"/>
    </location>
</feature>
<evidence type="ECO:0000259" key="3">
    <source>
        <dbReference type="PROSITE" id="PS51459"/>
    </source>
</evidence>
<dbReference type="PROSITE" id="PS51459">
    <property type="entry name" value="FIDO"/>
    <property type="match status" value="1"/>
</dbReference>
<keyword evidence="2" id="KW-0067">ATP-binding</keyword>
<dbReference type="Proteomes" id="UP000183245">
    <property type="component" value="Unassembled WGS sequence"/>
</dbReference>
<organism evidence="4 5">
    <name type="scientific">Candidatus Wirthbacteria bacterium CG2_30_54_11</name>
    <dbReference type="NCBI Taxonomy" id="1817892"/>
    <lineage>
        <taxon>Bacteria</taxon>
        <taxon>Candidatus Wirthbacteria</taxon>
    </lineage>
</organism>
<dbReference type="EMBL" id="MNZT01000023">
    <property type="protein sequence ID" value="OIP98600.1"/>
    <property type="molecule type" value="Genomic_DNA"/>
</dbReference>
<keyword evidence="2" id="KW-0547">Nucleotide-binding</keyword>